<reference evidence="1" key="1">
    <citation type="journal article" date="2020" name="Nature">
        <title>Giant virus diversity and host interactions through global metagenomics.</title>
        <authorList>
            <person name="Schulz F."/>
            <person name="Roux S."/>
            <person name="Paez-Espino D."/>
            <person name="Jungbluth S."/>
            <person name="Walsh D.A."/>
            <person name="Denef V.J."/>
            <person name="McMahon K.D."/>
            <person name="Konstantinidis K.T."/>
            <person name="Eloe-Fadrosh E.A."/>
            <person name="Kyrpides N.C."/>
            <person name="Woyke T."/>
        </authorList>
    </citation>
    <scope>NUCLEOTIDE SEQUENCE</scope>
    <source>
        <strain evidence="1">GVMAG-M-3300023110-24</strain>
    </source>
</reference>
<evidence type="ECO:0000313" key="1">
    <source>
        <dbReference type="EMBL" id="QHT09194.1"/>
    </source>
</evidence>
<protein>
    <submittedName>
        <fullName evidence="1">Uncharacterized protein</fullName>
    </submittedName>
</protein>
<proteinExistence type="predicted"/>
<dbReference type="SUPFAM" id="SSF51182">
    <property type="entry name" value="RmlC-like cupins"/>
    <property type="match status" value="1"/>
</dbReference>
<dbReference type="EMBL" id="MN739508">
    <property type="protein sequence ID" value="QHT09194.1"/>
    <property type="molecule type" value="Genomic_DNA"/>
</dbReference>
<organism evidence="1">
    <name type="scientific">viral metagenome</name>
    <dbReference type="NCBI Taxonomy" id="1070528"/>
    <lineage>
        <taxon>unclassified sequences</taxon>
        <taxon>metagenomes</taxon>
        <taxon>organismal metagenomes</taxon>
    </lineage>
</organism>
<dbReference type="InterPro" id="IPR011051">
    <property type="entry name" value="RmlC_Cupin_sf"/>
</dbReference>
<accession>A0A6C0CZF6</accession>
<sequence>MRYVKYKIPFINNLYLLKWYPKAITGIHNHPEKYCDVVIINNSLYEYQYILNKNDFKKINEKKLNASFMYTLPPEIYHDVHNNTNSYVYSLNYYY</sequence>
<dbReference type="Gene3D" id="2.60.120.10">
    <property type="entry name" value="Jelly Rolls"/>
    <property type="match status" value="1"/>
</dbReference>
<dbReference type="InterPro" id="IPR014710">
    <property type="entry name" value="RmlC-like_jellyroll"/>
</dbReference>
<name>A0A6C0CZF6_9ZZZZ</name>
<dbReference type="AlphaFoldDB" id="A0A6C0CZF6"/>